<accession>A0A7X0NI55</accession>
<name>A0A7X0NI55_9GAMM</name>
<feature type="transmembrane region" description="Helical" evidence="1">
    <location>
        <begin position="38"/>
        <end position="60"/>
    </location>
</feature>
<feature type="domain" description="Phage shock protein PspC N-terminal" evidence="2">
    <location>
        <begin position="9"/>
        <end position="62"/>
    </location>
</feature>
<keyword evidence="4" id="KW-1185">Reference proteome</keyword>
<sequence length="78" mass="8983">MELNNKPKVLTRSKHGLVSGTLRGLAQYYNLNLNGLQFVFLIMAFFGVGIILYFVLWISIPSYSKRDFLLTELANKER</sequence>
<comment type="caution">
    <text evidence="3">The sequence shown here is derived from an EMBL/GenBank/DDBJ whole genome shotgun (WGS) entry which is preliminary data.</text>
</comment>
<protein>
    <submittedName>
        <fullName evidence="3">Phage shock protein PspC (Stress-responsive transcriptional regulator)</fullName>
    </submittedName>
</protein>
<dbReference type="InterPro" id="IPR007168">
    <property type="entry name" value="Phageshock_PspC_N"/>
</dbReference>
<reference evidence="3 4" key="1">
    <citation type="submission" date="2020-08" db="EMBL/GenBank/DDBJ databases">
        <title>Genomic Encyclopedia of Type Strains, Phase IV (KMG-IV): sequencing the most valuable type-strain genomes for metagenomic binning, comparative biology and taxonomic classification.</title>
        <authorList>
            <person name="Goeker M."/>
        </authorList>
    </citation>
    <scope>NUCLEOTIDE SEQUENCE [LARGE SCALE GENOMIC DNA]</scope>
    <source>
        <strain evidence="3 4">DSM 26287</strain>
    </source>
</reference>
<dbReference type="Proteomes" id="UP000537141">
    <property type="component" value="Unassembled WGS sequence"/>
</dbReference>
<keyword evidence="1" id="KW-0472">Membrane</keyword>
<evidence type="ECO:0000313" key="3">
    <source>
        <dbReference type="EMBL" id="MBB6543833.1"/>
    </source>
</evidence>
<evidence type="ECO:0000259" key="2">
    <source>
        <dbReference type="Pfam" id="PF04024"/>
    </source>
</evidence>
<evidence type="ECO:0000313" key="4">
    <source>
        <dbReference type="Proteomes" id="UP000537141"/>
    </source>
</evidence>
<dbReference type="Pfam" id="PF04024">
    <property type="entry name" value="PspC"/>
    <property type="match status" value="1"/>
</dbReference>
<organism evidence="3 4">
    <name type="scientific">Thalassotalea piscium</name>
    <dbReference type="NCBI Taxonomy" id="1230533"/>
    <lineage>
        <taxon>Bacteria</taxon>
        <taxon>Pseudomonadati</taxon>
        <taxon>Pseudomonadota</taxon>
        <taxon>Gammaproteobacteria</taxon>
        <taxon>Alteromonadales</taxon>
        <taxon>Colwelliaceae</taxon>
        <taxon>Thalassotalea</taxon>
    </lineage>
</organism>
<gene>
    <name evidence="3" type="ORF">HNQ55_002356</name>
</gene>
<proteinExistence type="predicted"/>
<evidence type="ECO:0000256" key="1">
    <source>
        <dbReference type="SAM" id="Phobius"/>
    </source>
</evidence>
<keyword evidence="1" id="KW-0812">Transmembrane</keyword>
<keyword evidence="1" id="KW-1133">Transmembrane helix</keyword>
<dbReference type="AlphaFoldDB" id="A0A7X0NI55"/>
<dbReference type="EMBL" id="JACHHU010000020">
    <property type="protein sequence ID" value="MBB6543833.1"/>
    <property type="molecule type" value="Genomic_DNA"/>
</dbReference>